<sequence length="104" mass="11475">MSNVLEIVTFKLANGVNETDFVKTHDAFQAYLDSMPGLLYRSLAKQADSDTYVDVVYWASLADAERVQQAFATEPRCQALMTVIDADSVVMTLNHIIAQTPCNG</sequence>
<dbReference type="EMBL" id="JBHRSD010000014">
    <property type="protein sequence ID" value="MFC3032618.1"/>
    <property type="molecule type" value="Genomic_DNA"/>
</dbReference>
<name>A0ABV7CJC3_9GAMM</name>
<dbReference type="Proteomes" id="UP001595453">
    <property type="component" value="Unassembled WGS sequence"/>
</dbReference>
<evidence type="ECO:0000313" key="2">
    <source>
        <dbReference type="Proteomes" id="UP001595453"/>
    </source>
</evidence>
<evidence type="ECO:0008006" key="3">
    <source>
        <dbReference type="Google" id="ProtNLM"/>
    </source>
</evidence>
<reference evidence="2" key="1">
    <citation type="journal article" date="2019" name="Int. J. Syst. Evol. Microbiol.">
        <title>The Global Catalogue of Microorganisms (GCM) 10K type strain sequencing project: providing services to taxonomists for standard genome sequencing and annotation.</title>
        <authorList>
            <consortium name="The Broad Institute Genomics Platform"/>
            <consortium name="The Broad Institute Genome Sequencing Center for Infectious Disease"/>
            <person name="Wu L."/>
            <person name="Ma J."/>
        </authorList>
    </citation>
    <scope>NUCLEOTIDE SEQUENCE [LARGE SCALE GENOMIC DNA]</scope>
    <source>
        <strain evidence="2">KCTC 42730</strain>
    </source>
</reference>
<protein>
    <recommendedName>
        <fullName evidence="3">ABM domain-containing protein</fullName>
    </recommendedName>
</protein>
<gene>
    <name evidence="1" type="ORF">ACFOEE_08810</name>
</gene>
<keyword evidence="2" id="KW-1185">Reference proteome</keyword>
<proteinExistence type="predicted"/>
<dbReference type="InterPro" id="IPR011008">
    <property type="entry name" value="Dimeric_a/b-barrel"/>
</dbReference>
<comment type="caution">
    <text evidence="1">The sequence shown here is derived from an EMBL/GenBank/DDBJ whole genome shotgun (WGS) entry which is preliminary data.</text>
</comment>
<dbReference type="Gene3D" id="3.30.70.100">
    <property type="match status" value="1"/>
</dbReference>
<accession>A0ABV7CJC3</accession>
<evidence type="ECO:0000313" key="1">
    <source>
        <dbReference type="EMBL" id="MFC3032618.1"/>
    </source>
</evidence>
<organism evidence="1 2">
    <name type="scientific">Pseudoalteromonas fenneropenaei</name>
    <dbReference type="NCBI Taxonomy" id="1737459"/>
    <lineage>
        <taxon>Bacteria</taxon>
        <taxon>Pseudomonadati</taxon>
        <taxon>Pseudomonadota</taxon>
        <taxon>Gammaproteobacteria</taxon>
        <taxon>Alteromonadales</taxon>
        <taxon>Pseudoalteromonadaceae</taxon>
        <taxon>Pseudoalteromonas</taxon>
    </lineage>
</organism>
<dbReference type="SUPFAM" id="SSF54909">
    <property type="entry name" value="Dimeric alpha+beta barrel"/>
    <property type="match status" value="1"/>
</dbReference>
<dbReference type="RefSeq" id="WP_377123297.1">
    <property type="nucleotide sequence ID" value="NZ_JBHRSD010000014.1"/>
</dbReference>